<dbReference type="AlphaFoldDB" id="A0A2W5UMX5"/>
<comment type="caution">
    <text evidence="2">The sequence shown here is derived from an EMBL/GenBank/DDBJ whole genome shotgun (WGS) entry which is preliminary data.</text>
</comment>
<organism evidence="2 3">
    <name type="scientific">Archangium gephyra</name>
    <dbReference type="NCBI Taxonomy" id="48"/>
    <lineage>
        <taxon>Bacteria</taxon>
        <taxon>Pseudomonadati</taxon>
        <taxon>Myxococcota</taxon>
        <taxon>Myxococcia</taxon>
        <taxon>Myxococcales</taxon>
        <taxon>Cystobacterineae</taxon>
        <taxon>Archangiaceae</taxon>
        <taxon>Archangium</taxon>
    </lineage>
</organism>
<evidence type="ECO:0000313" key="3">
    <source>
        <dbReference type="Proteomes" id="UP000249061"/>
    </source>
</evidence>
<protein>
    <submittedName>
        <fullName evidence="2">Uncharacterized protein</fullName>
    </submittedName>
</protein>
<sequence length="193" mass="20378">MTEQQRSTTTVFIIAGAALGLCCVGSFAGLMLFGIGSPLAFVRGQTPVSVDKLAAPPVLPEAALTGAWSRGAPGITELSDRNAAACSSLHSEGRRFVFRANHSCEMEALTPLVGTDCTTWQFVSRGNCEWSSAGEQLTVKFGPGTQLSKVCGKEFAESALPAMTITAAVAFEDGQKRLLMIVGDQTQAYDREP</sequence>
<name>A0A2W5UMX5_9BACT</name>
<gene>
    <name evidence="2" type="ORF">DI536_33855</name>
</gene>
<proteinExistence type="predicted"/>
<dbReference type="Proteomes" id="UP000249061">
    <property type="component" value="Unassembled WGS sequence"/>
</dbReference>
<keyword evidence="1" id="KW-0472">Membrane</keyword>
<keyword evidence="1" id="KW-1133">Transmembrane helix</keyword>
<evidence type="ECO:0000256" key="1">
    <source>
        <dbReference type="SAM" id="Phobius"/>
    </source>
</evidence>
<reference evidence="2 3" key="1">
    <citation type="submission" date="2017-08" db="EMBL/GenBank/DDBJ databases">
        <title>Infants hospitalized years apart are colonized by the same room-sourced microbial strains.</title>
        <authorList>
            <person name="Brooks B."/>
            <person name="Olm M.R."/>
            <person name="Firek B.A."/>
            <person name="Baker R."/>
            <person name="Thomas B.C."/>
            <person name="Morowitz M.J."/>
            <person name="Banfield J.F."/>
        </authorList>
    </citation>
    <scope>NUCLEOTIDE SEQUENCE [LARGE SCALE GENOMIC DNA]</scope>
    <source>
        <strain evidence="2">S2_003_000_R2_14</strain>
    </source>
</reference>
<keyword evidence="1" id="KW-0812">Transmembrane</keyword>
<dbReference type="EMBL" id="QFQP01000054">
    <property type="protein sequence ID" value="PZR04624.1"/>
    <property type="molecule type" value="Genomic_DNA"/>
</dbReference>
<accession>A0A2W5UMX5</accession>
<feature type="transmembrane region" description="Helical" evidence="1">
    <location>
        <begin position="12"/>
        <end position="35"/>
    </location>
</feature>
<evidence type="ECO:0000313" key="2">
    <source>
        <dbReference type="EMBL" id="PZR04624.1"/>
    </source>
</evidence>